<keyword evidence="1" id="KW-0472">Membrane</keyword>
<dbReference type="Proteomes" id="UP000026961">
    <property type="component" value="Chromosome 6"/>
</dbReference>
<reference evidence="2" key="2">
    <citation type="submission" date="2018-05" db="EMBL/GenBank/DDBJ databases">
        <title>OgluRS3 (Oryza glumaepatula Reference Sequence Version 3).</title>
        <authorList>
            <person name="Zhang J."/>
            <person name="Kudrna D."/>
            <person name="Lee S."/>
            <person name="Talag J."/>
            <person name="Welchert J."/>
            <person name="Wing R.A."/>
        </authorList>
    </citation>
    <scope>NUCLEOTIDE SEQUENCE [LARGE SCALE GENOMIC DNA]</scope>
</reference>
<protein>
    <submittedName>
        <fullName evidence="2">Uncharacterized protein</fullName>
    </submittedName>
</protein>
<sequence length="61" mass="6714">MRGFGCRCPWRPRSSVGSEVGGIELLIYAAFIGRLLAESVFIQVMPLRNAARIHLIIGEGK</sequence>
<keyword evidence="1" id="KW-0812">Transmembrane</keyword>
<feature type="transmembrane region" description="Helical" evidence="1">
    <location>
        <begin position="25"/>
        <end position="45"/>
    </location>
</feature>
<name>A0A0E0A8N6_9ORYZ</name>
<dbReference type="Gramene" id="OGLUM06G13150.1">
    <property type="protein sequence ID" value="OGLUM06G13150.1"/>
    <property type="gene ID" value="OGLUM06G13150"/>
</dbReference>
<evidence type="ECO:0000313" key="2">
    <source>
        <dbReference type="EnsemblPlants" id="OGLUM06G13150.1"/>
    </source>
</evidence>
<dbReference type="AlphaFoldDB" id="A0A0E0A8N6"/>
<dbReference type="HOGENOM" id="CLU_2926403_0_0_1"/>
<keyword evidence="1" id="KW-1133">Transmembrane helix</keyword>
<reference evidence="2" key="1">
    <citation type="submission" date="2015-04" db="UniProtKB">
        <authorList>
            <consortium name="EnsemblPlants"/>
        </authorList>
    </citation>
    <scope>IDENTIFICATION</scope>
</reference>
<evidence type="ECO:0000313" key="3">
    <source>
        <dbReference type="Proteomes" id="UP000026961"/>
    </source>
</evidence>
<proteinExistence type="predicted"/>
<accession>A0A0E0A8N6</accession>
<organism evidence="2">
    <name type="scientific">Oryza glumipatula</name>
    <dbReference type="NCBI Taxonomy" id="40148"/>
    <lineage>
        <taxon>Eukaryota</taxon>
        <taxon>Viridiplantae</taxon>
        <taxon>Streptophyta</taxon>
        <taxon>Embryophyta</taxon>
        <taxon>Tracheophyta</taxon>
        <taxon>Spermatophyta</taxon>
        <taxon>Magnoliopsida</taxon>
        <taxon>Liliopsida</taxon>
        <taxon>Poales</taxon>
        <taxon>Poaceae</taxon>
        <taxon>BOP clade</taxon>
        <taxon>Oryzoideae</taxon>
        <taxon>Oryzeae</taxon>
        <taxon>Oryzinae</taxon>
        <taxon>Oryza</taxon>
    </lineage>
</organism>
<keyword evidence="3" id="KW-1185">Reference proteome</keyword>
<dbReference type="EnsemblPlants" id="OGLUM06G13150.1">
    <property type="protein sequence ID" value="OGLUM06G13150.1"/>
    <property type="gene ID" value="OGLUM06G13150"/>
</dbReference>
<evidence type="ECO:0000256" key="1">
    <source>
        <dbReference type="SAM" id="Phobius"/>
    </source>
</evidence>